<dbReference type="EMBL" id="AP012057">
    <property type="protein sequence ID" value="BAN03311.1"/>
    <property type="molecule type" value="Genomic_DNA"/>
</dbReference>
<keyword evidence="3" id="KW-1185">Reference proteome</keyword>
<name>A0A6C7EA28_ILUCY</name>
<proteinExistence type="predicted"/>
<dbReference type="Proteomes" id="UP000011863">
    <property type="component" value="Chromosome"/>
</dbReference>
<accession>A0A6C7EA28</accession>
<sequence length="113" mass="12447">MIDEQQEAAAAASGSLDELSQLRAENARLRALVGPVEQSYEELRAELADAAEAVRVAEAANGELRGEIMELTVALGQARHNMGKVSRIMVQRSRRVVGRLIRPIRRRLNDRGS</sequence>
<feature type="coiled-coil region" evidence="1">
    <location>
        <begin position="2"/>
        <end position="60"/>
    </location>
</feature>
<dbReference type="AlphaFoldDB" id="A0A6C7EA28"/>
<dbReference type="KEGG" id="aym:YM304_29970"/>
<gene>
    <name evidence="2" type="ORF">YM304_29970</name>
</gene>
<dbReference type="Gene3D" id="6.10.140.910">
    <property type="match status" value="1"/>
</dbReference>
<evidence type="ECO:0000313" key="3">
    <source>
        <dbReference type="Proteomes" id="UP000011863"/>
    </source>
</evidence>
<evidence type="ECO:0000313" key="2">
    <source>
        <dbReference type="EMBL" id="BAN03311.1"/>
    </source>
</evidence>
<reference evidence="2 3" key="1">
    <citation type="journal article" date="2013" name="Int. J. Syst. Evol. Microbiol.">
        <title>Ilumatobacter nonamiense sp. nov. and Ilumatobacter coccineum sp. nov., isolated from seashore sand.</title>
        <authorList>
            <person name="Matsumoto A."/>
            <person name="Kasai H."/>
            <person name="Matsuo Y."/>
            <person name="Shizuri Y."/>
            <person name="Ichikawa N."/>
            <person name="Fujita N."/>
            <person name="Omura S."/>
            <person name="Takahashi Y."/>
        </authorList>
    </citation>
    <scope>NUCLEOTIDE SEQUENCE [LARGE SCALE GENOMIC DNA]</scope>
    <source>
        <strain evidence="3">NBRC 103263 / KCTC 29153 / YM16-304</strain>
    </source>
</reference>
<evidence type="ECO:0000256" key="1">
    <source>
        <dbReference type="SAM" id="Coils"/>
    </source>
</evidence>
<dbReference type="RefSeq" id="WP_015442558.1">
    <property type="nucleotide sequence ID" value="NC_020520.1"/>
</dbReference>
<keyword evidence="1" id="KW-0175">Coiled coil</keyword>
<organism evidence="2 3">
    <name type="scientific">Ilumatobacter coccineus (strain NBRC 103263 / KCTC 29153 / YM16-304)</name>
    <dbReference type="NCBI Taxonomy" id="1313172"/>
    <lineage>
        <taxon>Bacteria</taxon>
        <taxon>Bacillati</taxon>
        <taxon>Actinomycetota</taxon>
        <taxon>Acidimicrobiia</taxon>
        <taxon>Acidimicrobiales</taxon>
        <taxon>Ilumatobacteraceae</taxon>
        <taxon>Ilumatobacter</taxon>
    </lineage>
</organism>
<protein>
    <submittedName>
        <fullName evidence="2">Uncharacterized protein</fullName>
    </submittedName>
</protein>